<dbReference type="AlphaFoldDB" id="A0A518K3Y2"/>
<evidence type="ECO:0000313" key="1">
    <source>
        <dbReference type="EMBL" id="QDV72479.1"/>
    </source>
</evidence>
<dbReference type="EMBL" id="CP036349">
    <property type="protein sequence ID" value="QDV72479.1"/>
    <property type="molecule type" value="Genomic_DNA"/>
</dbReference>
<sequence>MSIERIEAPRHVCGYLQITDLSTAQPLPGNVIDLQAEDGTIRFRLDGVAPTATVGMLIPEGETRRILVGENTLQIISGDGATASVHRYR</sequence>
<dbReference type="KEGG" id="bmei:Spa11_06570"/>
<reference evidence="1 2" key="1">
    <citation type="submission" date="2019-02" db="EMBL/GenBank/DDBJ databases">
        <title>Deep-cultivation of Planctomycetes and their phenomic and genomic characterization uncovers novel biology.</title>
        <authorList>
            <person name="Wiegand S."/>
            <person name="Jogler M."/>
            <person name="Boedeker C."/>
            <person name="Pinto D."/>
            <person name="Vollmers J."/>
            <person name="Rivas-Marin E."/>
            <person name="Kohn T."/>
            <person name="Peeters S.H."/>
            <person name="Heuer A."/>
            <person name="Rast P."/>
            <person name="Oberbeckmann S."/>
            <person name="Bunk B."/>
            <person name="Jeske O."/>
            <person name="Meyerdierks A."/>
            <person name="Storesund J.E."/>
            <person name="Kallscheuer N."/>
            <person name="Luecker S."/>
            <person name="Lage O.M."/>
            <person name="Pohl T."/>
            <person name="Merkel B.J."/>
            <person name="Hornburger P."/>
            <person name="Mueller R.-W."/>
            <person name="Bruemmer F."/>
            <person name="Labrenz M."/>
            <person name="Spormann A.M."/>
            <person name="Op den Camp H."/>
            <person name="Overmann J."/>
            <person name="Amann R."/>
            <person name="Jetten M.S.M."/>
            <person name="Mascher T."/>
            <person name="Medema M.H."/>
            <person name="Devos D.P."/>
            <person name="Kaster A.-K."/>
            <person name="Ovreas L."/>
            <person name="Rohde M."/>
            <person name="Galperin M.Y."/>
            <person name="Jogler C."/>
        </authorList>
    </citation>
    <scope>NUCLEOTIDE SEQUENCE [LARGE SCALE GENOMIC DNA]</scope>
    <source>
        <strain evidence="1 2">Spa11</strain>
    </source>
</reference>
<protein>
    <submittedName>
        <fullName evidence="1">Uncharacterized protein</fullName>
    </submittedName>
</protein>
<evidence type="ECO:0000313" key="2">
    <source>
        <dbReference type="Proteomes" id="UP000316426"/>
    </source>
</evidence>
<name>A0A518K3Y2_9BACT</name>
<dbReference type="Proteomes" id="UP000316426">
    <property type="component" value="Chromosome"/>
</dbReference>
<keyword evidence="2" id="KW-1185">Reference proteome</keyword>
<accession>A0A518K3Y2</accession>
<organism evidence="1 2">
    <name type="scientific">Botrimarina mediterranea</name>
    <dbReference type="NCBI Taxonomy" id="2528022"/>
    <lineage>
        <taxon>Bacteria</taxon>
        <taxon>Pseudomonadati</taxon>
        <taxon>Planctomycetota</taxon>
        <taxon>Planctomycetia</taxon>
        <taxon>Pirellulales</taxon>
        <taxon>Lacipirellulaceae</taxon>
        <taxon>Botrimarina</taxon>
    </lineage>
</organism>
<gene>
    <name evidence="1" type="ORF">Spa11_06570</name>
</gene>
<proteinExistence type="predicted"/>